<organism evidence="7 8">
    <name type="scientific">Alkalicoccus urumqiensis</name>
    <name type="common">Bacillus urumqiensis</name>
    <dbReference type="NCBI Taxonomy" id="1548213"/>
    <lineage>
        <taxon>Bacteria</taxon>
        <taxon>Bacillati</taxon>
        <taxon>Bacillota</taxon>
        <taxon>Bacilli</taxon>
        <taxon>Bacillales</taxon>
        <taxon>Bacillaceae</taxon>
        <taxon>Alkalicoccus</taxon>
    </lineage>
</organism>
<evidence type="ECO:0000313" key="7">
    <source>
        <dbReference type="EMBL" id="PRO65379.1"/>
    </source>
</evidence>
<evidence type="ECO:0000256" key="2">
    <source>
        <dbReference type="ARBA" id="ARBA00022884"/>
    </source>
</evidence>
<dbReference type="Proteomes" id="UP000243650">
    <property type="component" value="Unassembled WGS sequence"/>
</dbReference>
<comment type="caution">
    <text evidence="7">The sequence shown here is derived from an EMBL/GenBank/DDBJ whole genome shotgun (WGS) entry which is preliminary data.</text>
</comment>
<dbReference type="GO" id="GO:0009982">
    <property type="term" value="F:pseudouridine synthase activity"/>
    <property type="evidence" value="ECO:0007669"/>
    <property type="project" value="InterPro"/>
</dbReference>
<dbReference type="GO" id="GO:0006364">
    <property type="term" value="P:rRNA processing"/>
    <property type="evidence" value="ECO:0007669"/>
    <property type="project" value="UniProtKB-ARBA"/>
</dbReference>
<evidence type="ECO:0000259" key="6">
    <source>
        <dbReference type="Pfam" id="PF00849"/>
    </source>
</evidence>
<dbReference type="InterPro" id="IPR000748">
    <property type="entry name" value="PsdUridine_synth_RsuA/RluB/E/F"/>
</dbReference>
<evidence type="ECO:0000256" key="5">
    <source>
        <dbReference type="RuleBase" id="RU003887"/>
    </source>
</evidence>
<evidence type="ECO:0000256" key="4">
    <source>
        <dbReference type="PROSITE-ProRule" id="PRU00182"/>
    </source>
</evidence>
<evidence type="ECO:0000313" key="8">
    <source>
        <dbReference type="Proteomes" id="UP000243650"/>
    </source>
</evidence>
<dbReference type="PROSITE" id="PS01149">
    <property type="entry name" value="PSI_RSU"/>
    <property type="match status" value="1"/>
</dbReference>
<proteinExistence type="inferred from homology"/>
<dbReference type="GO" id="GO:0003723">
    <property type="term" value="F:RNA binding"/>
    <property type="evidence" value="ECO:0007669"/>
    <property type="project" value="UniProtKB-KW"/>
</dbReference>
<dbReference type="InterPro" id="IPR036986">
    <property type="entry name" value="S4_RNA-bd_sf"/>
</dbReference>
<dbReference type="SUPFAM" id="SSF55174">
    <property type="entry name" value="Alpha-L RNA-binding motif"/>
    <property type="match status" value="1"/>
</dbReference>
<dbReference type="InterPro" id="IPR020103">
    <property type="entry name" value="PsdUridine_synth_cat_dom_sf"/>
</dbReference>
<comment type="similarity">
    <text evidence="1 5">Belongs to the pseudouridine synthase RsuA family.</text>
</comment>
<dbReference type="InterPro" id="IPR050343">
    <property type="entry name" value="RsuA_PseudoU_synthase"/>
</dbReference>
<dbReference type="RefSeq" id="WP_105959218.1">
    <property type="nucleotide sequence ID" value="NZ_PVNS01000008.1"/>
</dbReference>
<dbReference type="Gene3D" id="3.30.70.580">
    <property type="entry name" value="Pseudouridine synthase I, catalytic domain, N-terminal subdomain"/>
    <property type="match status" value="1"/>
</dbReference>
<evidence type="ECO:0000256" key="1">
    <source>
        <dbReference type="ARBA" id="ARBA00008348"/>
    </source>
</evidence>
<dbReference type="InterPro" id="IPR018496">
    <property type="entry name" value="PsdUridine_synth_RsuA/RluB_CS"/>
</dbReference>
<dbReference type="EC" id="5.4.99.-" evidence="5"/>
<dbReference type="InterPro" id="IPR020094">
    <property type="entry name" value="TruA/RsuA/RluB/E/F_N"/>
</dbReference>
<dbReference type="Gene3D" id="3.10.290.10">
    <property type="entry name" value="RNA-binding S4 domain"/>
    <property type="match status" value="1"/>
</dbReference>
<dbReference type="OrthoDB" id="9807213at2"/>
<name>A0A2P6MGH0_ALKUR</name>
<dbReference type="Pfam" id="PF00849">
    <property type="entry name" value="PseudoU_synth_2"/>
    <property type="match status" value="1"/>
</dbReference>
<reference evidence="7 8" key="1">
    <citation type="submission" date="2018-03" db="EMBL/GenBank/DDBJ databases">
        <title>Bacillus urumqiensis sp. nov., a moderately haloalkaliphilic bacterium isolated from a salt lake.</title>
        <authorList>
            <person name="Zhao B."/>
            <person name="Liao Z."/>
        </authorList>
    </citation>
    <scope>NUCLEOTIDE SEQUENCE [LARGE SCALE GENOMIC DNA]</scope>
    <source>
        <strain evidence="7 8">BZ-SZ-XJ18</strain>
    </source>
</reference>
<dbReference type="Gene3D" id="3.30.70.1560">
    <property type="entry name" value="Alpha-L RNA-binding motif"/>
    <property type="match status" value="1"/>
</dbReference>
<keyword evidence="8" id="KW-1185">Reference proteome</keyword>
<accession>A0A2P6MGH0</accession>
<gene>
    <name evidence="7" type="ORF">C6I21_09455</name>
</gene>
<dbReference type="CDD" id="cd02553">
    <property type="entry name" value="PseudoU_synth_RsuA"/>
    <property type="match status" value="1"/>
</dbReference>
<evidence type="ECO:0000256" key="3">
    <source>
        <dbReference type="ARBA" id="ARBA00023235"/>
    </source>
</evidence>
<dbReference type="InterPro" id="IPR042092">
    <property type="entry name" value="PsdUridine_s_RsuA/RluB/E/F_cat"/>
</dbReference>
<dbReference type="GO" id="GO:0001522">
    <property type="term" value="P:pseudouridine synthesis"/>
    <property type="evidence" value="ECO:0007669"/>
    <property type="project" value="InterPro"/>
</dbReference>
<feature type="domain" description="Pseudouridine synthase RsuA/RluA-like" evidence="6">
    <location>
        <begin position="62"/>
        <end position="193"/>
    </location>
</feature>
<sequence length="235" mass="26669">MRADKLMSDLGYGSRKEVKELLKKGVLKKEGEAVTLGKTQVDPERDEILLYGEELVYRTHLYAMMNKPKGVISATEDGKEKTVIDLLEPEDQQFAPFPAGRLDKNTTGLVFLTNDGKLAHQLTSPRRKVGKEYIVSLHRPFTEEMKNILEAGVLLEDGTETMPAHITETEDPHVIHMEIYEGKYHQVKRMIAACRNHVTGLKRIRIGPLVLDESLAEGEYRELLEEEIEALKNET</sequence>
<dbReference type="InterPro" id="IPR006145">
    <property type="entry name" value="PsdUridine_synth_RsuA/RluA"/>
</dbReference>
<dbReference type="GO" id="GO:0140098">
    <property type="term" value="F:catalytic activity, acting on RNA"/>
    <property type="evidence" value="ECO:0007669"/>
    <property type="project" value="UniProtKB-ARBA"/>
</dbReference>
<dbReference type="PROSITE" id="PS50889">
    <property type="entry name" value="S4"/>
    <property type="match status" value="1"/>
</dbReference>
<keyword evidence="3 5" id="KW-0413">Isomerase</keyword>
<dbReference type="PANTHER" id="PTHR47683:SF4">
    <property type="entry name" value="PSEUDOURIDINE SYNTHASE"/>
    <property type="match status" value="1"/>
</dbReference>
<dbReference type="PANTHER" id="PTHR47683">
    <property type="entry name" value="PSEUDOURIDINE SYNTHASE FAMILY PROTEIN-RELATED"/>
    <property type="match status" value="1"/>
</dbReference>
<dbReference type="AlphaFoldDB" id="A0A2P6MGH0"/>
<dbReference type="EMBL" id="PVNS01000008">
    <property type="protein sequence ID" value="PRO65379.1"/>
    <property type="molecule type" value="Genomic_DNA"/>
</dbReference>
<protein>
    <recommendedName>
        <fullName evidence="5">Pseudouridine synthase</fullName>
        <ecNumber evidence="5">5.4.99.-</ecNumber>
    </recommendedName>
</protein>
<dbReference type="NCBIfam" id="TIGR00093">
    <property type="entry name" value="pseudouridine synthase"/>
    <property type="match status" value="1"/>
</dbReference>
<dbReference type="SUPFAM" id="SSF55120">
    <property type="entry name" value="Pseudouridine synthase"/>
    <property type="match status" value="1"/>
</dbReference>
<keyword evidence="2 4" id="KW-0694">RNA-binding</keyword>